<dbReference type="InterPro" id="IPR014716">
    <property type="entry name" value="Fibrinogen_a/b/g_C_1"/>
</dbReference>
<comment type="caution">
    <text evidence="4">The sequence shown here is derived from an EMBL/GenBank/DDBJ whole genome shotgun (WGS) entry which is preliminary data.</text>
</comment>
<dbReference type="AlphaFoldDB" id="A0AA38IUA4"/>
<dbReference type="EMBL" id="JALNTZ010000002">
    <property type="protein sequence ID" value="KAJ3664033.1"/>
    <property type="molecule type" value="Genomic_DNA"/>
</dbReference>
<dbReference type="GO" id="GO:0005615">
    <property type="term" value="C:extracellular space"/>
    <property type="evidence" value="ECO:0007669"/>
    <property type="project" value="TreeGrafter"/>
</dbReference>
<dbReference type="Proteomes" id="UP001168821">
    <property type="component" value="Unassembled WGS sequence"/>
</dbReference>
<keyword evidence="5" id="KW-1185">Reference proteome</keyword>
<evidence type="ECO:0000313" key="4">
    <source>
        <dbReference type="EMBL" id="KAJ3664033.1"/>
    </source>
</evidence>
<sequence length="285" mass="32435">MWCSIIAVFAFSATILVHPSTAFTVVSTTSKSDGSNELDQLASKIEQIEHNIQTIQKVSENQNHASVKSRFPKNCKEIQTNGNTISGVYTVQPEFAPKPFLVLCNMDSHGGGWTYFMNRFNGNQDFFRRWNDYKTGFGNLNDEFWLGLDYLHFLTGYEVNELLIELEDWDSKKVYARYDAFSVGNEGEGYIMRILGNYSGTAGESLSYHGGMKFTTTDRDNDLWRDGNCAVYRSAGWWYNNCVGSHLTGKYIKEKSSADAYTVMFWNTLRGAYNIKVAKMMVKPK</sequence>
<evidence type="ECO:0000259" key="3">
    <source>
        <dbReference type="PROSITE" id="PS51406"/>
    </source>
</evidence>
<proteinExistence type="predicted"/>
<dbReference type="InterPro" id="IPR036056">
    <property type="entry name" value="Fibrinogen-like_C"/>
</dbReference>
<dbReference type="SMART" id="SM00186">
    <property type="entry name" value="FBG"/>
    <property type="match status" value="1"/>
</dbReference>
<dbReference type="SUPFAM" id="SSF56496">
    <property type="entry name" value="Fibrinogen C-terminal domain-like"/>
    <property type="match status" value="1"/>
</dbReference>
<evidence type="ECO:0000313" key="5">
    <source>
        <dbReference type="Proteomes" id="UP001168821"/>
    </source>
</evidence>
<feature type="domain" description="Fibrinogen C-terminal" evidence="3">
    <location>
        <begin position="66"/>
        <end position="285"/>
    </location>
</feature>
<dbReference type="PANTHER" id="PTHR19143:SF458">
    <property type="entry name" value="FIBRINOGEN C-TERMINAL DOMAIN-CONTAINING PROTEIN-RELATED"/>
    <property type="match status" value="1"/>
</dbReference>
<evidence type="ECO:0000256" key="2">
    <source>
        <dbReference type="SAM" id="SignalP"/>
    </source>
</evidence>
<dbReference type="PANTHER" id="PTHR19143">
    <property type="entry name" value="FIBRINOGEN/TENASCIN/ANGIOPOEITIN"/>
    <property type="match status" value="1"/>
</dbReference>
<dbReference type="Pfam" id="PF00147">
    <property type="entry name" value="Fibrinogen_C"/>
    <property type="match status" value="1"/>
</dbReference>
<protein>
    <recommendedName>
        <fullName evidence="3">Fibrinogen C-terminal domain-containing protein</fullName>
    </recommendedName>
</protein>
<keyword evidence="1" id="KW-0175">Coiled coil</keyword>
<dbReference type="InterPro" id="IPR050373">
    <property type="entry name" value="Fibrinogen_C-term_domain"/>
</dbReference>
<dbReference type="PROSITE" id="PS51406">
    <property type="entry name" value="FIBRINOGEN_C_2"/>
    <property type="match status" value="1"/>
</dbReference>
<keyword evidence="2" id="KW-0732">Signal</keyword>
<feature type="chain" id="PRO_5041266619" description="Fibrinogen C-terminal domain-containing protein" evidence="2">
    <location>
        <begin position="23"/>
        <end position="285"/>
    </location>
</feature>
<gene>
    <name evidence="4" type="ORF">Zmor_008239</name>
</gene>
<name>A0AA38IUA4_9CUCU</name>
<feature type="signal peptide" evidence="2">
    <location>
        <begin position="1"/>
        <end position="22"/>
    </location>
</feature>
<dbReference type="Gene3D" id="3.90.215.10">
    <property type="entry name" value="Gamma Fibrinogen, chain A, domain 1"/>
    <property type="match status" value="1"/>
</dbReference>
<dbReference type="CDD" id="cd00087">
    <property type="entry name" value="FReD"/>
    <property type="match status" value="1"/>
</dbReference>
<dbReference type="InterPro" id="IPR002181">
    <property type="entry name" value="Fibrinogen_a/b/g_C_dom"/>
</dbReference>
<accession>A0AA38IUA4</accession>
<organism evidence="4 5">
    <name type="scientific">Zophobas morio</name>
    <dbReference type="NCBI Taxonomy" id="2755281"/>
    <lineage>
        <taxon>Eukaryota</taxon>
        <taxon>Metazoa</taxon>
        <taxon>Ecdysozoa</taxon>
        <taxon>Arthropoda</taxon>
        <taxon>Hexapoda</taxon>
        <taxon>Insecta</taxon>
        <taxon>Pterygota</taxon>
        <taxon>Neoptera</taxon>
        <taxon>Endopterygota</taxon>
        <taxon>Coleoptera</taxon>
        <taxon>Polyphaga</taxon>
        <taxon>Cucujiformia</taxon>
        <taxon>Tenebrionidae</taxon>
        <taxon>Zophobas</taxon>
    </lineage>
</organism>
<feature type="coiled-coil region" evidence="1">
    <location>
        <begin position="31"/>
        <end position="58"/>
    </location>
</feature>
<dbReference type="NCBIfam" id="NF040941">
    <property type="entry name" value="GGGWT_bact"/>
    <property type="match status" value="1"/>
</dbReference>
<evidence type="ECO:0000256" key="1">
    <source>
        <dbReference type="SAM" id="Coils"/>
    </source>
</evidence>
<reference evidence="4" key="1">
    <citation type="journal article" date="2023" name="G3 (Bethesda)">
        <title>Whole genome assemblies of Zophobas morio and Tenebrio molitor.</title>
        <authorList>
            <person name="Kaur S."/>
            <person name="Stinson S.A."/>
            <person name="diCenzo G.C."/>
        </authorList>
    </citation>
    <scope>NUCLEOTIDE SEQUENCE</scope>
    <source>
        <strain evidence="4">QUZm001</strain>
    </source>
</reference>